<dbReference type="EMBL" id="QVTD01000016">
    <property type="protein sequence ID" value="RFU61227.1"/>
    <property type="molecule type" value="Genomic_DNA"/>
</dbReference>
<keyword evidence="2" id="KW-1185">Reference proteome</keyword>
<comment type="caution">
    <text evidence="1">The sequence shown here is derived from an EMBL/GenBank/DDBJ whole genome shotgun (WGS) entry which is preliminary data.</text>
</comment>
<accession>A0A372L8I7</accession>
<reference evidence="1 2" key="1">
    <citation type="submission" date="2018-08" db="EMBL/GenBank/DDBJ databases">
        <title>Bacillus chawlae sp. nov., Bacillus glennii sp. nov., and Bacillus saganii sp. nov. Isolated from the Vehicle Assembly Building at Kennedy Space Center where the Viking Spacecraft were Assembled.</title>
        <authorList>
            <person name="Seuylemezian A."/>
            <person name="Vaishampayan P."/>
        </authorList>
    </citation>
    <scope>NUCLEOTIDE SEQUENCE [LARGE SCALE GENOMIC DNA]</scope>
    <source>
        <strain evidence="1 2">V44-8</strain>
    </source>
</reference>
<organism evidence="1 2">
    <name type="scientific">Peribacillus glennii</name>
    <dbReference type="NCBI Taxonomy" id="2303991"/>
    <lineage>
        <taxon>Bacteria</taxon>
        <taxon>Bacillati</taxon>
        <taxon>Bacillota</taxon>
        <taxon>Bacilli</taxon>
        <taxon>Bacillales</taxon>
        <taxon>Bacillaceae</taxon>
        <taxon>Peribacillus</taxon>
    </lineage>
</organism>
<dbReference type="Proteomes" id="UP000262939">
    <property type="component" value="Unassembled WGS sequence"/>
</dbReference>
<gene>
    <name evidence="1" type="ORF">D0466_18600</name>
</gene>
<sequence length="78" mass="8776">MALGFFNFAVYPLLHKVILSFIPCSAFNIHQYGHNKKDYIDAYNAGPITITGSKAVLPDSIKSWPDIMIGRPMLYSQK</sequence>
<dbReference type="AlphaFoldDB" id="A0A372L8I7"/>
<protein>
    <submittedName>
        <fullName evidence="1">Uncharacterized protein</fullName>
    </submittedName>
</protein>
<proteinExistence type="predicted"/>
<name>A0A372L8I7_9BACI</name>
<evidence type="ECO:0000313" key="2">
    <source>
        <dbReference type="Proteomes" id="UP000262939"/>
    </source>
</evidence>
<evidence type="ECO:0000313" key="1">
    <source>
        <dbReference type="EMBL" id="RFU61227.1"/>
    </source>
</evidence>